<evidence type="ECO:0000256" key="2">
    <source>
        <dbReference type="SAM" id="Phobius"/>
    </source>
</evidence>
<dbReference type="Proteomes" id="UP000271162">
    <property type="component" value="Unassembled WGS sequence"/>
</dbReference>
<dbReference type="AlphaFoldDB" id="A0A0N4YVQ4"/>
<keyword evidence="2" id="KW-0472">Membrane</keyword>
<gene>
    <name evidence="3" type="ORF">NBR_LOCUS21326</name>
</gene>
<evidence type="ECO:0000313" key="4">
    <source>
        <dbReference type="Proteomes" id="UP000271162"/>
    </source>
</evidence>
<sequence>MDTKGRVCMYGSVESVIDARITLKKMFSDHGIDDTTTHPPAPSLDRDSKSRSIVSSGGYTFDTHPCAANGAKFGECGKCPLSDVVNQSHVTSLLLKQKLGENSDSVLKIVQRFPKNPLEWPREEQPFAMIERQFLGKMMHPVELRPERGFVNMVPFGMMILRHFFRRIRAKGNYELFKSTGIFDEMEVRTGTKKVFEVISQHAYQVSLVFPCFFLLFSFVILLLCTKPKLYVRGLVFEGVFICDAEAFDLEFRT</sequence>
<feature type="transmembrane region" description="Helical" evidence="2">
    <location>
        <begin position="203"/>
        <end position="225"/>
    </location>
</feature>
<feature type="region of interest" description="Disordered" evidence="1">
    <location>
        <begin position="30"/>
        <end position="51"/>
    </location>
</feature>
<evidence type="ECO:0000313" key="5">
    <source>
        <dbReference type="WBParaSite" id="NBR_0002132601-mRNA-1"/>
    </source>
</evidence>
<accession>A0A0N4YVQ4</accession>
<evidence type="ECO:0000313" key="3">
    <source>
        <dbReference type="EMBL" id="VDL85072.1"/>
    </source>
</evidence>
<reference evidence="3 4" key="2">
    <citation type="submission" date="2018-11" db="EMBL/GenBank/DDBJ databases">
        <authorList>
            <consortium name="Pathogen Informatics"/>
        </authorList>
    </citation>
    <scope>NUCLEOTIDE SEQUENCE [LARGE SCALE GENOMIC DNA]</scope>
</reference>
<name>A0A0N4YVQ4_NIPBR</name>
<protein>
    <submittedName>
        <fullName evidence="5">DNA-directed RNA polymerase</fullName>
    </submittedName>
</protein>
<organism evidence="5">
    <name type="scientific">Nippostrongylus brasiliensis</name>
    <name type="common">Rat hookworm</name>
    <dbReference type="NCBI Taxonomy" id="27835"/>
    <lineage>
        <taxon>Eukaryota</taxon>
        <taxon>Metazoa</taxon>
        <taxon>Ecdysozoa</taxon>
        <taxon>Nematoda</taxon>
        <taxon>Chromadorea</taxon>
        <taxon>Rhabditida</taxon>
        <taxon>Rhabditina</taxon>
        <taxon>Rhabditomorpha</taxon>
        <taxon>Strongyloidea</taxon>
        <taxon>Heligmosomidae</taxon>
        <taxon>Nippostrongylus</taxon>
    </lineage>
</organism>
<evidence type="ECO:0000256" key="1">
    <source>
        <dbReference type="SAM" id="MobiDB-lite"/>
    </source>
</evidence>
<keyword evidence="2" id="KW-1133">Transmembrane helix</keyword>
<reference evidence="5" key="1">
    <citation type="submission" date="2017-02" db="UniProtKB">
        <authorList>
            <consortium name="WormBaseParasite"/>
        </authorList>
    </citation>
    <scope>IDENTIFICATION</scope>
</reference>
<proteinExistence type="predicted"/>
<dbReference type="WBParaSite" id="NBR_0002132601-mRNA-1">
    <property type="protein sequence ID" value="NBR_0002132601-mRNA-1"/>
    <property type="gene ID" value="NBR_0002132601"/>
</dbReference>
<dbReference type="EMBL" id="UYSL01026193">
    <property type="protein sequence ID" value="VDL85072.1"/>
    <property type="molecule type" value="Genomic_DNA"/>
</dbReference>
<keyword evidence="4" id="KW-1185">Reference proteome</keyword>
<keyword evidence="2" id="KW-0812">Transmembrane</keyword>